<dbReference type="AlphaFoldDB" id="A0A645D5Y6"/>
<sequence>MSATHKRILSLLCAVLFIPVCFGAKPAMISEAEAKEAGLAQINMVFGVKETNAKVDYGERPRINFDNKEEALKEKEEPLRFYSVTTYDEKTGHRRFAAEVNAETGIVYSVEMDRRYLPELTAEQKKQTDTMSLLDDAAMTAFKTEQENGKAAAEGAVSAFFQPKTPILGTIQGSIYSDDLLLPVVEMDYYVVLQDGTIYYVIIAWPYRKVVSVSNWIETNTFGG</sequence>
<evidence type="ECO:0000313" key="1">
    <source>
        <dbReference type="EMBL" id="MPM84734.1"/>
    </source>
</evidence>
<accession>A0A645D5Y6</accession>
<reference evidence="1" key="1">
    <citation type="submission" date="2019-08" db="EMBL/GenBank/DDBJ databases">
        <authorList>
            <person name="Kucharzyk K."/>
            <person name="Murdoch R.W."/>
            <person name="Higgins S."/>
            <person name="Loffler F."/>
        </authorList>
    </citation>
    <scope>NUCLEOTIDE SEQUENCE</scope>
</reference>
<protein>
    <recommendedName>
        <fullName evidence="2">PepSY domain-containing protein</fullName>
    </recommendedName>
</protein>
<proteinExistence type="predicted"/>
<gene>
    <name evidence="1" type="ORF">SDC9_131810</name>
</gene>
<name>A0A645D5Y6_9ZZZZ</name>
<organism evidence="1">
    <name type="scientific">bioreactor metagenome</name>
    <dbReference type="NCBI Taxonomy" id="1076179"/>
    <lineage>
        <taxon>unclassified sequences</taxon>
        <taxon>metagenomes</taxon>
        <taxon>ecological metagenomes</taxon>
    </lineage>
</organism>
<evidence type="ECO:0008006" key="2">
    <source>
        <dbReference type="Google" id="ProtNLM"/>
    </source>
</evidence>
<comment type="caution">
    <text evidence="1">The sequence shown here is derived from an EMBL/GenBank/DDBJ whole genome shotgun (WGS) entry which is preliminary data.</text>
</comment>
<dbReference type="EMBL" id="VSSQ01033208">
    <property type="protein sequence ID" value="MPM84734.1"/>
    <property type="molecule type" value="Genomic_DNA"/>
</dbReference>